<reference evidence="1" key="1">
    <citation type="submission" date="2023-04" db="EMBL/GenBank/DDBJ databases">
        <title>Draft Genome sequencing of Naganishia species isolated from polar environments using Oxford Nanopore Technology.</title>
        <authorList>
            <person name="Leo P."/>
            <person name="Venkateswaran K."/>
        </authorList>
    </citation>
    <scope>NUCLEOTIDE SEQUENCE</scope>
    <source>
        <strain evidence="1">MNA-CCFEE 5262</strain>
    </source>
</reference>
<protein>
    <submittedName>
        <fullName evidence="1">Uncharacterized protein</fullName>
    </submittedName>
</protein>
<comment type="caution">
    <text evidence="1">The sequence shown here is derived from an EMBL/GenBank/DDBJ whole genome shotgun (WGS) entry which is preliminary data.</text>
</comment>
<organism evidence="1 2">
    <name type="scientific">Naganishia adeliensis</name>
    <dbReference type="NCBI Taxonomy" id="92952"/>
    <lineage>
        <taxon>Eukaryota</taxon>
        <taxon>Fungi</taxon>
        <taxon>Dikarya</taxon>
        <taxon>Basidiomycota</taxon>
        <taxon>Agaricomycotina</taxon>
        <taxon>Tremellomycetes</taxon>
        <taxon>Filobasidiales</taxon>
        <taxon>Filobasidiaceae</taxon>
        <taxon>Naganishia</taxon>
    </lineage>
</organism>
<evidence type="ECO:0000313" key="2">
    <source>
        <dbReference type="Proteomes" id="UP001230649"/>
    </source>
</evidence>
<proteinExistence type="predicted"/>
<evidence type="ECO:0000313" key="1">
    <source>
        <dbReference type="EMBL" id="KAJ9101529.1"/>
    </source>
</evidence>
<dbReference type="EMBL" id="JASBWS010000069">
    <property type="protein sequence ID" value="KAJ9101529.1"/>
    <property type="molecule type" value="Genomic_DNA"/>
</dbReference>
<accession>A0ACC2VQ26</accession>
<name>A0ACC2VQ26_9TREE</name>
<sequence>MSAPVSKKLKFKGDKVKKKKRSHKSIDNDDGLGDIDSGSPTGPSFIILPTKPPTCLAWDPTRQRVYASPITLPVAPEGSEELTPNEILEVVEPTDMNQVWVVSRLSGSEDVISLRSSSGTYLTAAPSGALSATTPSRGPLESFTPSLSDGSSGRPSFTLQTNSSKYLSVYAPDVKPIEGSTTTKYDLRGDAEVLGDMENLRVKCQREFVLKARIEAMGGLKGKKRTADGAGYVENEGTLADEQERNKKYQAWGSGVSVVSHDDRREIKKARQEGRINEAMLDRRAKLKQ</sequence>
<gene>
    <name evidence="1" type="ORF">QFC20_005222</name>
</gene>
<keyword evidence="2" id="KW-1185">Reference proteome</keyword>
<dbReference type="Proteomes" id="UP001230649">
    <property type="component" value="Unassembled WGS sequence"/>
</dbReference>